<organism evidence="1">
    <name type="scientific">Anguilla anguilla</name>
    <name type="common">European freshwater eel</name>
    <name type="synonym">Muraena anguilla</name>
    <dbReference type="NCBI Taxonomy" id="7936"/>
    <lineage>
        <taxon>Eukaryota</taxon>
        <taxon>Metazoa</taxon>
        <taxon>Chordata</taxon>
        <taxon>Craniata</taxon>
        <taxon>Vertebrata</taxon>
        <taxon>Euteleostomi</taxon>
        <taxon>Actinopterygii</taxon>
        <taxon>Neopterygii</taxon>
        <taxon>Teleostei</taxon>
        <taxon>Anguilliformes</taxon>
        <taxon>Anguillidae</taxon>
        <taxon>Anguilla</taxon>
    </lineage>
</organism>
<dbReference type="EMBL" id="GBXM01058886">
    <property type="protein sequence ID" value="JAH49691.1"/>
    <property type="molecule type" value="Transcribed_RNA"/>
</dbReference>
<sequence length="15" mass="1601">MSMAAVVPEIRGLLN</sequence>
<accession>A0A0E9T7R1</accession>
<evidence type="ECO:0000313" key="1">
    <source>
        <dbReference type="EMBL" id="JAH49691.1"/>
    </source>
</evidence>
<name>A0A0E9T7R1_ANGAN</name>
<protein>
    <submittedName>
        <fullName evidence="1">Uncharacterized protein</fullName>
    </submittedName>
</protein>
<reference evidence="1" key="2">
    <citation type="journal article" date="2015" name="Fish Shellfish Immunol.">
        <title>Early steps in the European eel (Anguilla anguilla)-Vibrio vulnificus interaction in the gills: Role of the RtxA13 toxin.</title>
        <authorList>
            <person name="Callol A."/>
            <person name="Pajuelo D."/>
            <person name="Ebbesson L."/>
            <person name="Teles M."/>
            <person name="MacKenzie S."/>
            <person name="Amaro C."/>
        </authorList>
    </citation>
    <scope>NUCLEOTIDE SEQUENCE</scope>
</reference>
<proteinExistence type="predicted"/>
<reference evidence="1" key="1">
    <citation type="submission" date="2014-11" db="EMBL/GenBank/DDBJ databases">
        <authorList>
            <person name="Amaro Gonzalez C."/>
        </authorList>
    </citation>
    <scope>NUCLEOTIDE SEQUENCE</scope>
</reference>